<feature type="compositionally biased region" description="Polar residues" evidence="1">
    <location>
        <begin position="66"/>
        <end position="78"/>
    </location>
</feature>
<evidence type="ECO:0000313" key="2">
    <source>
        <dbReference type="EMBL" id="CUG92937.1"/>
    </source>
</evidence>
<feature type="compositionally biased region" description="Acidic residues" evidence="1">
    <location>
        <begin position="1"/>
        <end position="12"/>
    </location>
</feature>
<evidence type="ECO:0000256" key="1">
    <source>
        <dbReference type="SAM" id="MobiDB-lite"/>
    </source>
</evidence>
<dbReference type="AlphaFoldDB" id="A0A0S4JRW1"/>
<dbReference type="EMBL" id="CYKH01002096">
    <property type="protein sequence ID" value="CUG92937.1"/>
    <property type="molecule type" value="Genomic_DNA"/>
</dbReference>
<sequence>MNNFVDGEDDGDQNLPQLTSLTNSVAPPHRTNHPTVTTTSQQQQLPNMAPFTHLSSSSNHYHHHAFTNSQDQKSSGSGVSPRPQFHEKGRRRSSSGIATTTGGGDCETSLATNEDTSFSFGVTTANDVTTALSSVVGDNENSPLTLTTAVSSSVVDHRRHSGDLLSSNASLRDANPQTPNFVVAVVSSPPQPAGRIPGGGPPLARPVQLPPSGAPRSSMASTTTLLLNPIARLSSKQSQQYDDEDVQTELVGSAAPINRLW</sequence>
<proteinExistence type="predicted"/>
<name>A0A0S4JRW1_BODSA</name>
<accession>A0A0S4JRW1</accession>
<feature type="region of interest" description="Disordered" evidence="1">
    <location>
        <begin position="1"/>
        <end position="112"/>
    </location>
</feature>
<dbReference type="Proteomes" id="UP000051952">
    <property type="component" value="Unassembled WGS sequence"/>
</dbReference>
<organism evidence="2 3">
    <name type="scientific">Bodo saltans</name>
    <name type="common">Flagellated protozoan</name>
    <dbReference type="NCBI Taxonomy" id="75058"/>
    <lineage>
        <taxon>Eukaryota</taxon>
        <taxon>Discoba</taxon>
        <taxon>Euglenozoa</taxon>
        <taxon>Kinetoplastea</taxon>
        <taxon>Metakinetoplastina</taxon>
        <taxon>Eubodonida</taxon>
        <taxon>Bodonidae</taxon>
        <taxon>Bodo</taxon>
    </lineage>
</organism>
<gene>
    <name evidence="2" type="ORF">BSAL_39915</name>
</gene>
<evidence type="ECO:0000313" key="3">
    <source>
        <dbReference type="Proteomes" id="UP000051952"/>
    </source>
</evidence>
<feature type="compositionally biased region" description="Polar residues" evidence="1">
    <location>
        <begin position="14"/>
        <end position="25"/>
    </location>
</feature>
<reference evidence="3" key="1">
    <citation type="submission" date="2015-09" db="EMBL/GenBank/DDBJ databases">
        <authorList>
            <consortium name="Pathogen Informatics"/>
        </authorList>
    </citation>
    <scope>NUCLEOTIDE SEQUENCE [LARGE SCALE GENOMIC DNA]</scope>
    <source>
        <strain evidence="3">Lake Konstanz</strain>
    </source>
</reference>
<protein>
    <submittedName>
        <fullName evidence="2">Uncharacterized protein</fullName>
    </submittedName>
</protein>
<keyword evidence="3" id="KW-1185">Reference proteome</keyword>
<dbReference type="VEuPathDB" id="TriTrypDB:BSAL_39915"/>
<feature type="compositionally biased region" description="Polar residues" evidence="1">
    <location>
        <begin position="33"/>
        <end position="46"/>
    </location>
</feature>